<dbReference type="InterPro" id="IPR016181">
    <property type="entry name" value="Acyl_CoA_acyltransferase"/>
</dbReference>
<evidence type="ECO:0000259" key="3">
    <source>
        <dbReference type="PROSITE" id="PS51186"/>
    </source>
</evidence>
<dbReference type="InterPro" id="IPR051016">
    <property type="entry name" value="Diverse_Substrate_AcTransf"/>
</dbReference>
<evidence type="ECO:0000313" key="4">
    <source>
        <dbReference type="EMBL" id="RCS69172.1"/>
    </source>
</evidence>
<feature type="domain" description="N-acetyltransferase" evidence="3">
    <location>
        <begin position="3"/>
        <end position="150"/>
    </location>
</feature>
<keyword evidence="1 4" id="KW-0808">Transferase</keyword>
<name>A0A368LGL2_9VIBR</name>
<dbReference type="PANTHER" id="PTHR10545:SF29">
    <property type="entry name" value="GH14572P-RELATED"/>
    <property type="match status" value="1"/>
</dbReference>
<proteinExistence type="predicted"/>
<keyword evidence="5" id="KW-1185">Reference proteome</keyword>
<evidence type="ECO:0000256" key="2">
    <source>
        <dbReference type="ARBA" id="ARBA00023315"/>
    </source>
</evidence>
<dbReference type="EMBL" id="QPGL01000003">
    <property type="protein sequence ID" value="RCS69172.1"/>
    <property type="molecule type" value="Genomic_DNA"/>
</dbReference>
<dbReference type="CDD" id="cd04301">
    <property type="entry name" value="NAT_SF"/>
    <property type="match status" value="1"/>
</dbReference>
<accession>A0A368LGL2</accession>
<sequence length="150" mass="17183">MKIIKASVTELDKVSHLFNLYRQFYGQELDMEHAKNFIYQRLKKSDSIIFLALSDADIPIGFVQLYPSFSSVAMKRMWYLNDLFVDESGRNQGVARGLLRKVKNYAIETNAVTVKLATAIDNAAAQNLYESEGYLKVTAFDHYTQKVVQE</sequence>
<dbReference type="AlphaFoldDB" id="A0A368LGL2"/>
<evidence type="ECO:0000256" key="1">
    <source>
        <dbReference type="ARBA" id="ARBA00022679"/>
    </source>
</evidence>
<reference evidence="4 5" key="1">
    <citation type="journal article" date="2017" name="Elife">
        <title>Extensive horizontal gene transfer in cheese-associated bacteria.</title>
        <authorList>
            <person name="Bonham K.S."/>
            <person name="Wolfe B.E."/>
            <person name="Dutton R.J."/>
        </authorList>
    </citation>
    <scope>NUCLEOTIDE SEQUENCE [LARGE SCALE GENOMIC DNA]</scope>
    <source>
        <strain evidence="4 5">JB196</strain>
    </source>
</reference>
<keyword evidence="2" id="KW-0012">Acyltransferase</keyword>
<dbReference type="SUPFAM" id="SSF55729">
    <property type="entry name" value="Acyl-CoA N-acyltransferases (Nat)"/>
    <property type="match status" value="1"/>
</dbReference>
<dbReference type="GeneID" id="303190493"/>
<organism evidence="4 5">
    <name type="scientific">Vibrio casei</name>
    <dbReference type="NCBI Taxonomy" id="673372"/>
    <lineage>
        <taxon>Bacteria</taxon>
        <taxon>Pseudomonadati</taxon>
        <taxon>Pseudomonadota</taxon>
        <taxon>Gammaproteobacteria</taxon>
        <taxon>Vibrionales</taxon>
        <taxon>Vibrionaceae</taxon>
        <taxon>Vibrio</taxon>
    </lineage>
</organism>
<dbReference type="RefSeq" id="WP_086962239.1">
    <property type="nucleotide sequence ID" value="NZ_FUKS01000041.1"/>
</dbReference>
<protein>
    <submittedName>
        <fullName evidence="4">GNAT family N-acetyltransferase</fullName>
    </submittedName>
</protein>
<dbReference type="GO" id="GO:0008080">
    <property type="term" value="F:N-acetyltransferase activity"/>
    <property type="evidence" value="ECO:0007669"/>
    <property type="project" value="TreeGrafter"/>
</dbReference>
<comment type="caution">
    <text evidence="4">The sequence shown here is derived from an EMBL/GenBank/DDBJ whole genome shotgun (WGS) entry which is preliminary data.</text>
</comment>
<dbReference type="PROSITE" id="PS51186">
    <property type="entry name" value="GNAT"/>
    <property type="match status" value="1"/>
</dbReference>
<evidence type="ECO:0000313" key="5">
    <source>
        <dbReference type="Proteomes" id="UP000252479"/>
    </source>
</evidence>
<dbReference type="Pfam" id="PF00583">
    <property type="entry name" value="Acetyltransf_1"/>
    <property type="match status" value="1"/>
</dbReference>
<dbReference type="InterPro" id="IPR000182">
    <property type="entry name" value="GNAT_dom"/>
</dbReference>
<gene>
    <name evidence="4" type="ORF">CIK83_16345</name>
</gene>
<dbReference type="Gene3D" id="3.40.630.30">
    <property type="match status" value="1"/>
</dbReference>
<dbReference type="Proteomes" id="UP000252479">
    <property type="component" value="Unassembled WGS sequence"/>
</dbReference>
<dbReference type="PANTHER" id="PTHR10545">
    <property type="entry name" value="DIAMINE N-ACETYLTRANSFERASE"/>
    <property type="match status" value="1"/>
</dbReference>